<proteinExistence type="predicted"/>
<protein>
    <submittedName>
        <fullName evidence="2">Uncharacterized protein</fullName>
    </submittedName>
</protein>
<organism evidence="1 2">
    <name type="scientific">Romanomermis culicivorax</name>
    <name type="common">Nematode worm</name>
    <dbReference type="NCBI Taxonomy" id="13658"/>
    <lineage>
        <taxon>Eukaryota</taxon>
        <taxon>Metazoa</taxon>
        <taxon>Ecdysozoa</taxon>
        <taxon>Nematoda</taxon>
        <taxon>Enoplea</taxon>
        <taxon>Dorylaimia</taxon>
        <taxon>Mermithida</taxon>
        <taxon>Mermithoidea</taxon>
        <taxon>Mermithidae</taxon>
        <taxon>Romanomermis</taxon>
    </lineage>
</organism>
<name>A0A915I1B5_ROMCU</name>
<dbReference type="AlphaFoldDB" id="A0A915I1B5"/>
<keyword evidence="1" id="KW-1185">Reference proteome</keyword>
<sequence>MSICRKNCKFTSTITKKRLICEQN</sequence>
<dbReference type="Proteomes" id="UP000887565">
    <property type="component" value="Unplaced"/>
</dbReference>
<dbReference type="WBParaSite" id="nRc.2.0.1.t07262-RA">
    <property type="protein sequence ID" value="nRc.2.0.1.t07262-RA"/>
    <property type="gene ID" value="nRc.2.0.1.g07262"/>
</dbReference>
<reference evidence="2" key="1">
    <citation type="submission" date="2022-11" db="UniProtKB">
        <authorList>
            <consortium name="WormBaseParasite"/>
        </authorList>
    </citation>
    <scope>IDENTIFICATION</scope>
</reference>
<evidence type="ECO:0000313" key="2">
    <source>
        <dbReference type="WBParaSite" id="nRc.2.0.1.t07262-RA"/>
    </source>
</evidence>
<evidence type="ECO:0000313" key="1">
    <source>
        <dbReference type="Proteomes" id="UP000887565"/>
    </source>
</evidence>
<accession>A0A915I1B5</accession>